<protein>
    <recommendedName>
        <fullName evidence="6">GPI-anchored cupredoxin</fullName>
    </recommendedName>
</protein>
<feature type="compositionally biased region" description="Low complexity" evidence="1">
    <location>
        <begin position="328"/>
        <end position="348"/>
    </location>
</feature>
<dbReference type="EMBL" id="QGMJ01000008">
    <property type="protein sequence ID" value="TVY45693.1"/>
    <property type="molecule type" value="Genomic_DNA"/>
</dbReference>
<keyword evidence="3" id="KW-0732">Signal</keyword>
<feature type="signal peptide" evidence="3">
    <location>
        <begin position="1"/>
        <end position="19"/>
    </location>
</feature>
<dbReference type="OrthoDB" id="2331100at2759"/>
<evidence type="ECO:0000313" key="5">
    <source>
        <dbReference type="Proteomes" id="UP000462212"/>
    </source>
</evidence>
<feature type="region of interest" description="Disordered" evidence="1">
    <location>
        <begin position="165"/>
        <end position="201"/>
    </location>
</feature>
<organism evidence="4 5">
    <name type="scientific">Lachnellula subtilissima</name>
    <dbReference type="NCBI Taxonomy" id="602034"/>
    <lineage>
        <taxon>Eukaryota</taxon>
        <taxon>Fungi</taxon>
        <taxon>Dikarya</taxon>
        <taxon>Ascomycota</taxon>
        <taxon>Pezizomycotina</taxon>
        <taxon>Leotiomycetes</taxon>
        <taxon>Helotiales</taxon>
        <taxon>Lachnaceae</taxon>
        <taxon>Lachnellula</taxon>
    </lineage>
</organism>
<dbReference type="InterPro" id="IPR052953">
    <property type="entry name" value="Ser-rich/MCO-related"/>
</dbReference>
<dbReference type="AlphaFoldDB" id="A0A8H8UFD0"/>
<dbReference type="PANTHER" id="PTHR34883">
    <property type="entry name" value="SERINE-RICH PROTEIN, PUTATIVE-RELATED-RELATED"/>
    <property type="match status" value="1"/>
</dbReference>
<dbReference type="Proteomes" id="UP000462212">
    <property type="component" value="Unassembled WGS sequence"/>
</dbReference>
<gene>
    <name evidence="4" type="ORF">LSUB1_G000420</name>
</gene>
<dbReference type="CDD" id="cd12087">
    <property type="entry name" value="TM_EGFR-like"/>
    <property type="match status" value="1"/>
</dbReference>
<evidence type="ECO:0000256" key="1">
    <source>
        <dbReference type="SAM" id="MobiDB-lite"/>
    </source>
</evidence>
<comment type="caution">
    <text evidence="4">The sequence shown here is derived from an EMBL/GenBank/DDBJ whole genome shotgun (WGS) entry which is preliminary data.</text>
</comment>
<name>A0A8H8UFD0_9HELO</name>
<keyword evidence="2" id="KW-1133">Transmembrane helix</keyword>
<evidence type="ECO:0008006" key="6">
    <source>
        <dbReference type="Google" id="ProtNLM"/>
    </source>
</evidence>
<evidence type="ECO:0000256" key="3">
    <source>
        <dbReference type="SAM" id="SignalP"/>
    </source>
</evidence>
<feature type="compositionally biased region" description="Basic and acidic residues" evidence="1">
    <location>
        <begin position="378"/>
        <end position="401"/>
    </location>
</feature>
<keyword evidence="2" id="KW-0472">Membrane</keyword>
<feature type="transmembrane region" description="Helical" evidence="2">
    <location>
        <begin position="215"/>
        <end position="236"/>
    </location>
</feature>
<sequence>MMLQCLVFALASLIRPGRAQGSTTSSSAVPTYTVSVGAAGFIFTPDMVIANIGDINTDSILKITLSREPTTSPRVYRMNIADLEELDFGVAFTLSMSYPHSLPSFRFRSTIPVQYFFYCSAPEACIDDEMVGVINPNDTQTLEIQKAHAKNATIAFSPSESFPIESASSRSSSAPTSIFSSSSSGTTATNTATATPTSTPTAAAAVSKPALSTGAIAGIAVGGAAVLVLAGAFIYLCGRQRTLGEIVQQNMQDATPTHMPGHFSLASATTYPPNPPTSDVDALGGTRYAAPAEVFDRLTIEMESDRSWSSQIDDGSELVVIPNMNLASSSVNSSPGGSSRDGSPMSRRPIPDRTNSASPLEERIYQPLNAVVPAELRVDMHDGPHELDVESGRNSDPHPHNGPEYNPSPSSEHIQGRHLV</sequence>
<proteinExistence type="predicted"/>
<dbReference type="PANTHER" id="PTHR34883:SF8">
    <property type="entry name" value="EXTRACELLULAR SERINE-RICH PROTEIN (AFU_ORTHOLOGUE AFUA_6G00670)"/>
    <property type="match status" value="1"/>
</dbReference>
<feature type="region of interest" description="Disordered" evidence="1">
    <location>
        <begin position="378"/>
        <end position="420"/>
    </location>
</feature>
<keyword evidence="2" id="KW-0812">Transmembrane</keyword>
<accession>A0A8H8UFD0</accession>
<evidence type="ECO:0000313" key="4">
    <source>
        <dbReference type="EMBL" id="TVY45693.1"/>
    </source>
</evidence>
<feature type="region of interest" description="Disordered" evidence="1">
    <location>
        <begin position="327"/>
        <end position="364"/>
    </location>
</feature>
<reference evidence="4 5" key="1">
    <citation type="submission" date="2018-05" db="EMBL/GenBank/DDBJ databases">
        <title>Genome sequencing and assembly of the regulated plant pathogen Lachnellula willkommii and related sister species for the development of diagnostic species identification markers.</title>
        <authorList>
            <person name="Giroux E."/>
            <person name="Bilodeau G."/>
        </authorList>
    </citation>
    <scope>NUCLEOTIDE SEQUENCE [LARGE SCALE GENOMIC DNA]</scope>
    <source>
        <strain evidence="4 5">CBS 197.66</strain>
    </source>
</reference>
<feature type="chain" id="PRO_5034983249" description="GPI-anchored cupredoxin" evidence="3">
    <location>
        <begin position="20"/>
        <end position="420"/>
    </location>
</feature>
<keyword evidence="5" id="KW-1185">Reference proteome</keyword>
<evidence type="ECO:0000256" key="2">
    <source>
        <dbReference type="SAM" id="Phobius"/>
    </source>
</evidence>